<dbReference type="AlphaFoldDB" id="A0A1R3VDL5"/>
<organism evidence="2 3">
    <name type="scientific">Mesorhizobium prunaredense</name>
    <dbReference type="NCBI Taxonomy" id="1631249"/>
    <lineage>
        <taxon>Bacteria</taxon>
        <taxon>Pseudomonadati</taxon>
        <taxon>Pseudomonadota</taxon>
        <taxon>Alphaproteobacteria</taxon>
        <taxon>Hyphomicrobiales</taxon>
        <taxon>Phyllobacteriaceae</taxon>
        <taxon>Mesorhizobium</taxon>
    </lineage>
</organism>
<feature type="transmembrane region" description="Helical" evidence="1">
    <location>
        <begin position="7"/>
        <end position="29"/>
    </location>
</feature>
<protein>
    <submittedName>
        <fullName evidence="2">Uncharacterized protein</fullName>
    </submittedName>
</protein>
<reference evidence="3" key="1">
    <citation type="submission" date="2017-01" db="EMBL/GenBank/DDBJ databases">
        <authorList>
            <person name="Brunel B."/>
        </authorList>
    </citation>
    <scope>NUCLEOTIDE SEQUENCE [LARGE SCALE GENOMIC DNA]</scope>
</reference>
<keyword evidence="1" id="KW-0812">Transmembrane</keyword>
<dbReference type="EMBL" id="FTPD01000023">
    <property type="protein sequence ID" value="SIT56902.1"/>
    <property type="molecule type" value="Genomic_DNA"/>
</dbReference>
<evidence type="ECO:0000313" key="3">
    <source>
        <dbReference type="Proteomes" id="UP000188388"/>
    </source>
</evidence>
<keyword evidence="3" id="KW-1185">Reference proteome</keyword>
<dbReference type="Proteomes" id="UP000188388">
    <property type="component" value="Unassembled WGS sequence"/>
</dbReference>
<evidence type="ECO:0000313" key="2">
    <source>
        <dbReference type="EMBL" id="SIT56902.1"/>
    </source>
</evidence>
<dbReference type="STRING" id="1631249.BQ8794_30351"/>
<accession>A0A1R3VDL5</accession>
<keyword evidence="1" id="KW-1133">Transmembrane helix</keyword>
<proteinExistence type="predicted"/>
<name>A0A1R3VDL5_9HYPH</name>
<sequence length="39" mass="4271">MDLKDRRLWYGVVAVIVVLVVIAYAAGWFGGTPIPAPQQ</sequence>
<gene>
    <name evidence="2" type="ORF">BQ8794_30351</name>
</gene>
<keyword evidence="1" id="KW-0472">Membrane</keyword>
<evidence type="ECO:0000256" key="1">
    <source>
        <dbReference type="SAM" id="Phobius"/>
    </source>
</evidence>